<evidence type="ECO:0000313" key="1">
    <source>
        <dbReference type="EMBL" id="KAJ8631933.1"/>
    </source>
</evidence>
<dbReference type="EMBL" id="CM056816">
    <property type="protein sequence ID" value="KAJ8631933.1"/>
    <property type="molecule type" value="Genomic_DNA"/>
</dbReference>
<accession>A0ACC2LFR4</accession>
<reference evidence="1 2" key="1">
    <citation type="journal article" date="2022" name="Hortic Res">
        <title>A haplotype resolved chromosomal level avocado genome allows analysis of novel avocado genes.</title>
        <authorList>
            <person name="Nath O."/>
            <person name="Fletcher S.J."/>
            <person name="Hayward A."/>
            <person name="Shaw L.M."/>
            <person name="Masouleh A.K."/>
            <person name="Furtado A."/>
            <person name="Henry R.J."/>
            <person name="Mitter N."/>
        </authorList>
    </citation>
    <scope>NUCLEOTIDE SEQUENCE [LARGE SCALE GENOMIC DNA]</scope>
    <source>
        <strain evidence="2">cv. Hass</strain>
    </source>
</reference>
<sequence>MPAYHSFLQEGEGKYSSLHSWIYANTRPERSIRAFVSHLLRNFATISPQVFIPPSMEIQNPSLKTNVGRT</sequence>
<name>A0ACC2LFR4_PERAE</name>
<evidence type="ECO:0000313" key="2">
    <source>
        <dbReference type="Proteomes" id="UP001234297"/>
    </source>
</evidence>
<protein>
    <submittedName>
        <fullName evidence="1">Uncharacterized protein</fullName>
    </submittedName>
</protein>
<comment type="caution">
    <text evidence="1">The sequence shown here is derived from an EMBL/GenBank/DDBJ whole genome shotgun (WGS) entry which is preliminary data.</text>
</comment>
<proteinExistence type="predicted"/>
<gene>
    <name evidence="1" type="ORF">MRB53_025269</name>
</gene>
<organism evidence="1 2">
    <name type="scientific">Persea americana</name>
    <name type="common">Avocado</name>
    <dbReference type="NCBI Taxonomy" id="3435"/>
    <lineage>
        <taxon>Eukaryota</taxon>
        <taxon>Viridiplantae</taxon>
        <taxon>Streptophyta</taxon>
        <taxon>Embryophyta</taxon>
        <taxon>Tracheophyta</taxon>
        <taxon>Spermatophyta</taxon>
        <taxon>Magnoliopsida</taxon>
        <taxon>Magnoliidae</taxon>
        <taxon>Laurales</taxon>
        <taxon>Lauraceae</taxon>
        <taxon>Persea</taxon>
    </lineage>
</organism>
<dbReference type="Proteomes" id="UP001234297">
    <property type="component" value="Chromosome 8"/>
</dbReference>
<keyword evidence="2" id="KW-1185">Reference proteome</keyword>